<dbReference type="GO" id="GO:0008234">
    <property type="term" value="F:cysteine-type peptidase activity"/>
    <property type="evidence" value="ECO:0007669"/>
    <property type="project" value="InterPro"/>
</dbReference>
<organism evidence="8 9">
    <name type="scientific">Camellia sinensis</name>
    <name type="common">Tea plant</name>
    <name type="synonym">Thea sinensis</name>
    <dbReference type="NCBI Taxonomy" id="4442"/>
    <lineage>
        <taxon>Eukaryota</taxon>
        <taxon>Viridiplantae</taxon>
        <taxon>Streptophyta</taxon>
        <taxon>Embryophyta</taxon>
        <taxon>Tracheophyta</taxon>
        <taxon>Spermatophyta</taxon>
        <taxon>Magnoliopsida</taxon>
        <taxon>eudicotyledons</taxon>
        <taxon>Gunneridae</taxon>
        <taxon>Pentapetalae</taxon>
        <taxon>asterids</taxon>
        <taxon>Ericales</taxon>
        <taxon>Theaceae</taxon>
        <taxon>Camellia</taxon>
    </lineage>
</organism>
<evidence type="ECO:0000313" key="9">
    <source>
        <dbReference type="Proteomes" id="UP000593564"/>
    </source>
</evidence>
<reference evidence="8 9" key="2">
    <citation type="submission" date="2020-07" db="EMBL/GenBank/DDBJ databases">
        <title>Genome assembly of wild tea tree DASZ reveals pedigree and selection history of tea varieties.</title>
        <authorList>
            <person name="Zhang W."/>
        </authorList>
    </citation>
    <scope>NUCLEOTIDE SEQUENCE [LARGE SCALE GENOMIC DNA]</scope>
    <source>
        <strain evidence="9">cv. G240</strain>
        <tissue evidence="8">Leaf</tissue>
    </source>
</reference>
<dbReference type="AlphaFoldDB" id="A0A7J7GW50"/>
<keyword evidence="3" id="KW-0833">Ubl conjugation pathway</keyword>
<evidence type="ECO:0000259" key="7">
    <source>
        <dbReference type="PROSITE" id="PS50600"/>
    </source>
</evidence>
<keyword evidence="2" id="KW-0645">Protease</keyword>
<evidence type="ECO:0000256" key="1">
    <source>
        <dbReference type="ARBA" id="ARBA00005234"/>
    </source>
</evidence>
<comment type="caution">
    <text evidence="8">The sequence shown here is derived from an EMBL/GenBank/DDBJ whole genome shotgun (WGS) entry which is preliminary data.</text>
</comment>
<protein>
    <recommendedName>
        <fullName evidence="7">Ubiquitin-like protease family profile domain-containing protein</fullName>
    </recommendedName>
</protein>
<name>A0A7J7GW50_CAMSI</name>
<dbReference type="Pfam" id="PF25352">
    <property type="entry name" value="PH_ULP"/>
    <property type="match status" value="1"/>
</dbReference>
<keyword evidence="4" id="KW-0378">Hydrolase</keyword>
<gene>
    <name evidence="8" type="ORF">HYC85_017735</name>
</gene>
<dbReference type="Gene3D" id="1.10.418.20">
    <property type="match status" value="1"/>
</dbReference>
<dbReference type="EMBL" id="JACBKZ010000008">
    <property type="protein sequence ID" value="KAF5943658.1"/>
    <property type="molecule type" value="Genomic_DNA"/>
</dbReference>
<keyword evidence="9" id="KW-1185">Reference proteome</keyword>
<proteinExistence type="inferred from homology"/>
<dbReference type="GO" id="GO:0006508">
    <property type="term" value="P:proteolysis"/>
    <property type="evidence" value="ECO:0007669"/>
    <property type="project" value="UniProtKB-KW"/>
</dbReference>
<comment type="function">
    <text evidence="5">Protease that catalyzes two essential functions in the SUMO pathway: processing of full-length SUMOs to their mature forms and deconjugation of SUMO from targeted proteins.</text>
</comment>
<evidence type="ECO:0000256" key="5">
    <source>
        <dbReference type="ARBA" id="ARBA00057729"/>
    </source>
</evidence>
<dbReference type="InterPro" id="IPR057375">
    <property type="entry name" value="ULP2A/B_PH"/>
</dbReference>
<reference evidence="9" key="1">
    <citation type="journal article" date="2020" name="Nat. Commun.">
        <title>Genome assembly of wild tea tree DASZ reveals pedigree and selection history of tea varieties.</title>
        <authorList>
            <person name="Zhang W."/>
            <person name="Zhang Y."/>
            <person name="Qiu H."/>
            <person name="Guo Y."/>
            <person name="Wan H."/>
            <person name="Zhang X."/>
            <person name="Scossa F."/>
            <person name="Alseekh S."/>
            <person name="Zhang Q."/>
            <person name="Wang P."/>
            <person name="Xu L."/>
            <person name="Schmidt M.H."/>
            <person name="Jia X."/>
            <person name="Li D."/>
            <person name="Zhu A."/>
            <person name="Guo F."/>
            <person name="Chen W."/>
            <person name="Ni D."/>
            <person name="Usadel B."/>
            <person name="Fernie A.R."/>
            <person name="Wen W."/>
        </authorList>
    </citation>
    <scope>NUCLEOTIDE SEQUENCE [LARGE SCALE GENOMIC DNA]</scope>
    <source>
        <strain evidence="9">cv. G240</strain>
    </source>
</reference>
<feature type="region of interest" description="Disordered" evidence="6">
    <location>
        <begin position="864"/>
        <end position="891"/>
    </location>
</feature>
<dbReference type="PANTHER" id="PTHR47764:SF2">
    <property type="entry name" value="UBIQUITIN-LIKE PROTEASE FAMILY PROFILE DOMAIN-CONTAINING PROTEIN"/>
    <property type="match status" value="1"/>
</dbReference>
<dbReference type="PANTHER" id="PTHR47764">
    <property type="entry name" value="UBIQUITIN-LIKE-SPECIFIC PROTEASE 2B-RELATED"/>
    <property type="match status" value="1"/>
</dbReference>
<dbReference type="Pfam" id="PF02902">
    <property type="entry name" value="Peptidase_C48"/>
    <property type="match status" value="1"/>
</dbReference>
<dbReference type="InterPro" id="IPR003653">
    <property type="entry name" value="Peptidase_C48_C"/>
</dbReference>
<feature type="domain" description="Ubiquitin-like protease family profile" evidence="7">
    <location>
        <begin position="347"/>
        <end position="541"/>
    </location>
</feature>
<evidence type="ECO:0000256" key="6">
    <source>
        <dbReference type="SAM" id="MobiDB-lite"/>
    </source>
</evidence>
<dbReference type="InterPro" id="IPR038765">
    <property type="entry name" value="Papain-like_cys_pep_sf"/>
</dbReference>
<comment type="similarity">
    <text evidence="1">Belongs to the peptidase C48 family.</text>
</comment>
<dbReference type="Proteomes" id="UP000593564">
    <property type="component" value="Unassembled WGS sequence"/>
</dbReference>
<dbReference type="FunFam" id="3.30.310.130:FF:000006">
    <property type="entry name" value="Probable ubiquitin-like-specific protease 2B"/>
    <property type="match status" value="1"/>
</dbReference>
<dbReference type="SUPFAM" id="SSF54001">
    <property type="entry name" value="Cysteine proteinases"/>
    <property type="match status" value="1"/>
</dbReference>
<dbReference type="PROSITE" id="PS50600">
    <property type="entry name" value="ULP_PROTEASE"/>
    <property type="match status" value="1"/>
</dbReference>
<sequence length="891" mass="100750">MKTRSRARSSSNPFEIFEFSKAEEQVEIASKTMSQKFKIHHSDSSPVNKYKFLQCFAKGAKTKQKDFNNEILDVDACDDAVNEVISVSDAHPNYLDPWCSFSGSNSYTARTLNHGVTSTGSRHLDSTLSRLLSDNGPVTINSDDDDGIELSSSTSACDLAENEGPLEEQLLEHRFGGCFIDTTVVVSPDYIIYGDMHINESQLTFSCCYIKVEGSSACGIKVPFSFKWTVGDVINIESQWCGQVETAVVKLHLKSKDMKAAENTNMSSGIAELRFAVFDPNWSEREEAIKSLDVRYRAKWNLVSDIDTRSESACLGNNNIFFEKHYFSTPDDSFEEVVYPKGDPDAVSICKRDIELLRPETFINDTIIDFYIKYLKNKIKPEEKNRFHFFNSFFFRKLADLDRGPSRACKGRAAFQRVHKWTRKVNLFEKDYIFIPVNFSLHWSLIVICFPGDVANIEDEDVKKLSKVPCILHMDSIKGSHRGLKNLIQSYLWEEWKERQNRLLEDVSSKFLNLRFVPLELPQQENSFDCGLFLLHYVELFLDRAPVDFSPFKITKFSNFLNKDWFPPAEVSLKRAHIKKLIYEIVEDNSQKAPPAPRSDDKDPSSELPGMDEKDTGVEILQEKFNSPEICRSNYSSSVADQEIEITPLVATPLRCVQSSKERHSIFRDRSNQSFGQMVSLDQSKNVMSPIEECEETLVQFPYTPTDKAGCQRLAEVTEPFMHAYSAKEISSLETSSSSVVSLHPDESELGDSFSGTSIGGSLISSEVEVNDSLSQEFLGSNPARENDKPESPSTSSDQFATYIIEDSEEEDGTACVVEDSQEEDETLDVNETEKFTFQLGKILGSSNQEASATKNIVVRGNNIRPMSESEEQVAAKRPRLMTPEGGRRRR</sequence>
<evidence type="ECO:0000256" key="4">
    <source>
        <dbReference type="ARBA" id="ARBA00022801"/>
    </source>
</evidence>
<feature type="region of interest" description="Disordered" evidence="6">
    <location>
        <begin position="590"/>
        <end position="613"/>
    </location>
</feature>
<accession>A0A7J7GW50</accession>
<dbReference type="Gene3D" id="3.30.310.130">
    <property type="entry name" value="Ubiquitin-related"/>
    <property type="match status" value="1"/>
</dbReference>
<feature type="region of interest" description="Disordered" evidence="6">
    <location>
        <begin position="778"/>
        <end position="828"/>
    </location>
</feature>
<evidence type="ECO:0000313" key="8">
    <source>
        <dbReference type="EMBL" id="KAF5943658.1"/>
    </source>
</evidence>
<evidence type="ECO:0000256" key="2">
    <source>
        <dbReference type="ARBA" id="ARBA00022670"/>
    </source>
</evidence>
<feature type="compositionally biased region" description="Basic and acidic residues" evidence="6">
    <location>
        <begin position="598"/>
        <end position="613"/>
    </location>
</feature>
<evidence type="ECO:0000256" key="3">
    <source>
        <dbReference type="ARBA" id="ARBA00022786"/>
    </source>
</evidence>